<dbReference type="Proteomes" id="UP000321764">
    <property type="component" value="Unassembled WGS sequence"/>
</dbReference>
<keyword evidence="6 11" id="KW-0548">Nucleotidyltransferase</keyword>
<keyword evidence="14" id="KW-1185">Reference proteome</keyword>
<keyword evidence="4 11" id="KW-0662">Pyridine nucleotide biosynthesis</keyword>
<dbReference type="Gene3D" id="3.40.50.620">
    <property type="entry name" value="HUPs"/>
    <property type="match status" value="1"/>
</dbReference>
<comment type="similarity">
    <text evidence="3 11">Belongs to the NadD family.</text>
</comment>
<evidence type="ECO:0000313" key="13">
    <source>
        <dbReference type="EMBL" id="TXR54254.1"/>
    </source>
</evidence>
<dbReference type="InterPro" id="IPR014729">
    <property type="entry name" value="Rossmann-like_a/b/a_fold"/>
</dbReference>
<dbReference type="NCBIfam" id="TIGR00482">
    <property type="entry name" value="nicotinate (nicotinamide) nucleotide adenylyltransferase"/>
    <property type="match status" value="1"/>
</dbReference>
<dbReference type="SUPFAM" id="SSF52374">
    <property type="entry name" value="Nucleotidylyl transferase"/>
    <property type="match status" value="1"/>
</dbReference>
<evidence type="ECO:0000256" key="8">
    <source>
        <dbReference type="ARBA" id="ARBA00022840"/>
    </source>
</evidence>
<dbReference type="CDD" id="cd02165">
    <property type="entry name" value="NMNAT"/>
    <property type="match status" value="1"/>
</dbReference>
<evidence type="ECO:0000256" key="7">
    <source>
        <dbReference type="ARBA" id="ARBA00022741"/>
    </source>
</evidence>
<reference evidence="13 14" key="1">
    <citation type="submission" date="2019-07" db="EMBL/GenBank/DDBJ databases">
        <title>Reinekea sp. strain SSH23 genome sequencing and assembly.</title>
        <authorList>
            <person name="Kim I."/>
        </authorList>
    </citation>
    <scope>NUCLEOTIDE SEQUENCE [LARGE SCALE GENOMIC DNA]</scope>
    <source>
        <strain evidence="13 14">SSH23</strain>
    </source>
</reference>
<evidence type="ECO:0000256" key="9">
    <source>
        <dbReference type="ARBA" id="ARBA00023027"/>
    </source>
</evidence>
<keyword evidence="9 11" id="KW-0520">NAD</keyword>
<protein>
    <recommendedName>
        <fullName evidence="11">Probable nicotinate-nucleotide adenylyltransferase</fullName>
        <ecNumber evidence="11">2.7.7.18</ecNumber>
    </recommendedName>
    <alternativeName>
        <fullName evidence="11">Deamido-NAD(+) diphosphorylase</fullName>
    </alternativeName>
    <alternativeName>
        <fullName evidence="11">Deamido-NAD(+) pyrophosphorylase</fullName>
    </alternativeName>
    <alternativeName>
        <fullName evidence="11">Nicotinate mononucleotide adenylyltransferase</fullName>
        <shortName evidence="11">NaMN adenylyltransferase</shortName>
    </alternativeName>
</protein>
<evidence type="ECO:0000256" key="6">
    <source>
        <dbReference type="ARBA" id="ARBA00022695"/>
    </source>
</evidence>
<gene>
    <name evidence="11 13" type="primary">nadD</name>
    <name evidence="13" type="ORF">FME95_06880</name>
</gene>
<dbReference type="UniPathway" id="UPA00253">
    <property type="reaction ID" value="UER00332"/>
</dbReference>
<keyword evidence="8 11" id="KW-0067">ATP-binding</keyword>
<dbReference type="Pfam" id="PF01467">
    <property type="entry name" value="CTP_transf_like"/>
    <property type="match status" value="1"/>
</dbReference>
<proteinExistence type="inferred from homology"/>
<evidence type="ECO:0000313" key="14">
    <source>
        <dbReference type="Proteomes" id="UP000321764"/>
    </source>
</evidence>
<comment type="pathway">
    <text evidence="2 11">Cofactor biosynthesis; NAD(+) biosynthesis; deamido-NAD(+) from nicotinate D-ribonucleotide: step 1/1.</text>
</comment>
<dbReference type="HAMAP" id="MF_00244">
    <property type="entry name" value="NaMN_adenylyltr"/>
    <property type="match status" value="1"/>
</dbReference>
<evidence type="ECO:0000256" key="11">
    <source>
        <dbReference type="HAMAP-Rule" id="MF_00244"/>
    </source>
</evidence>
<dbReference type="InterPro" id="IPR004821">
    <property type="entry name" value="Cyt_trans-like"/>
</dbReference>
<dbReference type="AlphaFoldDB" id="A0A5C8ZA26"/>
<feature type="domain" description="Cytidyltransferase-like" evidence="12">
    <location>
        <begin position="14"/>
        <end position="189"/>
    </location>
</feature>
<dbReference type="InterPro" id="IPR005248">
    <property type="entry name" value="NadD/NMNAT"/>
</dbReference>
<dbReference type="GO" id="GO:0009435">
    <property type="term" value="P:NAD+ biosynthetic process"/>
    <property type="evidence" value="ECO:0007669"/>
    <property type="project" value="UniProtKB-UniRule"/>
</dbReference>
<dbReference type="PANTHER" id="PTHR39321:SF3">
    <property type="entry name" value="PHOSPHOPANTETHEINE ADENYLYLTRANSFERASE"/>
    <property type="match status" value="1"/>
</dbReference>
<comment type="caution">
    <text evidence="13">The sequence shown here is derived from an EMBL/GenBank/DDBJ whole genome shotgun (WGS) entry which is preliminary data.</text>
</comment>
<name>A0A5C8ZA26_9GAMM</name>
<sequence length="215" mass="24228">MVKSVSLKSPIIAIYGGTFDPFHQAHAAVCHRVLSFSQVSQLRVVPCFIPALKQGATASAEHRVAMLEQWRIAQSEAARIQIDQQETQRQGASYTIDTVENIARQQPDAKLIFVLGADAWHSLPRWHRAAELMQKVSFWVFNRAGEAAPVAHQSTNHCLSVEQLFTQQVGHFCCDDSIDLPLSSTDYRESLDETDKLPHEVADYITKNQLYRKVQ</sequence>
<keyword evidence="7 11" id="KW-0547">Nucleotide-binding</keyword>
<comment type="catalytic activity">
    <reaction evidence="10 11">
        <text>nicotinate beta-D-ribonucleotide + ATP + H(+) = deamido-NAD(+) + diphosphate</text>
        <dbReference type="Rhea" id="RHEA:22860"/>
        <dbReference type="ChEBI" id="CHEBI:15378"/>
        <dbReference type="ChEBI" id="CHEBI:30616"/>
        <dbReference type="ChEBI" id="CHEBI:33019"/>
        <dbReference type="ChEBI" id="CHEBI:57502"/>
        <dbReference type="ChEBI" id="CHEBI:58437"/>
        <dbReference type="EC" id="2.7.7.18"/>
    </reaction>
</comment>
<dbReference type="EMBL" id="VKAD01000001">
    <property type="protein sequence ID" value="TXR54254.1"/>
    <property type="molecule type" value="Genomic_DNA"/>
</dbReference>
<dbReference type="PANTHER" id="PTHR39321">
    <property type="entry name" value="NICOTINATE-NUCLEOTIDE ADENYLYLTRANSFERASE-RELATED"/>
    <property type="match status" value="1"/>
</dbReference>
<evidence type="ECO:0000259" key="12">
    <source>
        <dbReference type="Pfam" id="PF01467"/>
    </source>
</evidence>
<organism evidence="13 14">
    <name type="scientific">Reinekea thalattae</name>
    <dbReference type="NCBI Taxonomy" id="2593301"/>
    <lineage>
        <taxon>Bacteria</taxon>
        <taxon>Pseudomonadati</taxon>
        <taxon>Pseudomonadota</taxon>
        <taxon>Gammaproteobacteria</taxon>
        <taxon>Oceanospirillales</taxon>
        <taxon>Saccharospirillaceae</taxon>
        <taxon>Reinekea</taxon>
    </lineage>
</organism>
<dbReference type="GO" id="GO:0004515">
    <property type="term" value="F:nicotinate-nucleotide adenylyltransferase activity"/>
    <property type="evidence" value="ECO:0007669"/>
    <property type="project" value="UniProtKB-UniRule"/>
</dbReference>
<accession>A0A5C8ZA26</accession>
<dbReference type="GO" id="GO:0005524">
    <property type="term" value="F:ATP binding"/>
    <property type="evidence" value="ECO:0007669"/>
    <property type="project" value="UniProtKB-KW"/>
</dbReference>
<keyword evidence="5 11" id="KW-0808">Transferase</keyword>
<evidence type="ECO:0000256" key="1">
    <source>
        <dbReference type="ARBA" id="ARBA00002324"/>
    </source>
</evidence>
<evidence type="ECO:0000256" key="3">
    <source>
        <dbReference type="ARBA" id="ARBA00009014"/>
    </source>
</evidence>
<dbReference type="OrthoDB" id="5295945at2"/>
<evidence type="ECO:0000256" key="10">
    <source>
        <dbReference type="ARBA" id="ARBA00048721"/>
    </source>
</evidence>
<dbReference type="EC" id="2.7.7.18" evidence="11"/>
<evidence type="ECO:0000256" key="2">
    <source>
        <dbReference type="ARBA" id="ARBA00005019"/>
    </source>
</evidence>
<dbReference type="NCBIfam" id="TIGR00125">
    <property type="entry name" value="cyt_tran_rel"/>
    <property type="match status" value="1"/>
</dbReference>
<evidence type="ECO:0000256" key="4">
    <source>
        <dbReference type="ARBA" id="ARBA00022642"/>
    </source>
</evidence>
<evidence type="ECO:0000256" key="5">
    <source>
        <dbReference type="ARBA" id="ARBA00022679"/>
    </source>
</evidence>
<comment type="function">
    <text evidence="1 11">Catalyzes the reversible adenylation of nicotinate mononucleotide (NaMN) to nicotinic acid adenine dinucleotide (NaAD).</text>
</comment>